<dbReference type="InterPro" id="IPR009051">
    <property type="entry name" value="Helical_ferredxn"/>
</dbReference>
<keyword evidence="6" id="KW-0249">Electron transport</keyword>
<keyword evidence="6" id="KW-0813">Transport</keyword>
<protein>
    <recommendedName>
        <fullName evidence="6">Glycolate oxidase iron-sulfur subunit</fullName>
        <ecNumber evidence="6">1.1.99.14</ecNumber>
    </recommendedName>
</protein>
<dbReference type="RefSeq" id="WP_110450393.1">
    <property type="nucleotide sequence ID" value="NZ_CP029479.1"/>
</dbReference>
<evidence type="ECO:0000256" key="3">
    <source>
        <dbReference type="ARBA" id="ARBA00022737"/>
    </source>
</evidence>
<dbReference type="Pfam" id="PF02754">
    <property type="entry name" value="CCG"/>
    <property type="match status" value="2"/>
</dbReference>
<sequence>MRTRLTDALAGEARQVAETALRACVHCGMCNATCPTYQLTGEELMGPRGRIYLMKQALEGEPVTDLTREALDACLGCRACETTCPSGVEYHRLFEVGQASVLEAAPRPVAGRRTRAVIRALALSPAFGLLSSLGRTLRPVLPRILRDRVPPAPGATARPPVRHVRRMVLLTGCVQSGAAPHFNAAAARILDRFGISLVEAPQAGCCGAVPGHLDAREQARMLARRNLDAWAPLLDDGAEAVLATSSGCGAYLHDYPDLLRDDPAYADLARRLADRVRDPIEVLEALPLEAAAPPARPRIAIHEPCSLQHGLRLAGRIPALLRRLGYEPLPVADGHLCCGSAGAWSLLNPEMAGRLAEGRVAALTAQAPDAVFTANIGCWMHLSAHAPTPLRHWLEAIEDVLPPAR</sequence>
<evidence type="ECO:0000256" key="2">
    <source>
        <dbReference type="ARBA" id="ARBA00022723"/>
    </source>
</evidence>
<dbReference type="InterPro" id="IPR017896">
    <property type="entry name" value="4Fe4S_Fe-S-bd"/>
</dbReference>
<gene>
    <name evidence="8" type="ORF">HYN04_08640</name>
</gene>
<dbReference type="GO" id="GO:0051539">
    <property type="term" value="F:4 iron, 4 sulfur cluster binding"/>
    <property type="evidence" value="ECO:0007669"/>
    <property type="project" value="UniProtKB-UniRule"/>
</dbReference>
<dbReference type="PANTHER" id="PTHR32479">
    <property type="entry name" value="GLYCOLATE OXIDASE IRON-SULFUR SUBUNIT"/>
    <property type="match status" value="1"/>
</dbReference>
<evidence type="ECO:0000313" key="8">
    <source>
        <dbReference type="EMBL" id="AWM77826.1"/>
    </source>
</evidence>
<dbReference type="EC" id="1.1.99.14" evidence="6"/>
<dbReference type="InterPro" id="IPR012257">
    <property type="entry name" value="Glc_ox_4Fe-4S"/>
</dbReference>
<comment type="function">
    <text evidence="6">Component of a complex that catalyzes the oxidation of glycolate to glyoxylate.</text>
</comment>
<evidence type="ECO:0000256" key="5">
    <source>
        <dbReference type="ARBA" id="ARBA00023014"/>
    </source>
</evidence>
<dbReference type="Pfam" id="PF13183">
    <property type="entry name" value="Fer4_8"/>
    <property type="match status" value="1"/>
</dbReference>
<dbReference type="Gene3D" id="1.10.1060.10">
    <property type="entry name" value="Alpha-helical ferredoxin"/>
    <property type="match status" value="1"/>
</dbReference>
<name>A0A2Z3HUJ3_9CAUL</name>
<keyword evidence="9" id="KW-1185">Reference proteome</keyword>
<dbReference type="Proteomes" id="UP000247763">
    <property type="component" value="Chromosome"/>
</dbReference>
<keyword evidence="5 6" id="KW-0411">Iron-sulfur</keyword>
<feature type="domain" description="4Fe-4S ferredoxin-type" evidence="7">
    <location>
        <begin position="64"/>
        <end position="88"/>
    </location>
</feature>
<feature type="domain" description="4Fe-4S ferredoxin-type" evidence="7">
    <location>
        <begin position="13"/>
        <end position="44"/>
    </location>
</feature>
<evidence type="ECO:0000256" key="1">
    <source>
        <dbReference type="ARBA" id="ARBA00022485"/>
    </source>
</evidence>
<dbReference type="KEGG" id="phb:HYN04_08640"/>
<dbReference type="GO" id="GO:0019154">
    <property type="term" value="F:glycolate dehydrogenase activity"/>
    <property type="evidence" value="ECO:0007669"/>
    <property type="project" value="UniProtKB-EC"/>
</dbReference>
<evidence type="ECO:0000256" key="4">
    <source>
        <dbReference type="ARBA" id="ARBA00023004"/>
    </source>
</evidence>
<dbReference type="PROSITE" id="PS51379">
    <property type="entry name" value="4FE4S_FER_2"/>
    <property type="match status" value="2"/>
</dbReference>
<dbReference type="EMBL" id="CP029479">
    <property type="protein sequence ID" value="AWM77826.1"/>
    <property type="molecule type" value="Genomic_DNA"/>
</dbReference>
<proteinExistence type="predicted"/>
<reference evidence="9" key="1">
    <citation type="submission" date="2018-05" db="EMBL/GenBank/DDBJ databases">
        <title>Genome sequencing of Phenylobacterium sp. HYN0004.</title>
        <authorList>
            <person name="Yi H."/>
            <person name="Baek C."/>
        </authorList>
    </citation>
    <scope>NUCLEOTIDE SEQUENCE [LARGE SCALE GENOMIC DNA]</scope>
    <source>
        <strain evidence="9">HYN0004</strain>
    </source>
</reference>
<comment type="cofactor">
    <cofactor evidence="6">
        <name>[4Fe-4S] cluster</name>
        <dbReference type="ChEBI" id="CHEBI:49883"/>
    </cofactor>
    <text evidence="6">Binds 2 [4Fe-4S] clusters.</text>
</comment>
<keyword evidence="3" id="KW-0677">Repeat</keyword>
<evidence type="ECO:0000313" key="9">
    <source>
        <dbReference type="Proteomes" id="UP000247763"/>
    </source>
</evidence>
<dbReference type="AlphaFoldDB" id="A0A2Z3HUJ3"/>
<dbReference type="OrthoDB" id="9765258at2"/>
<evidence type="ECO:0000256" key="6">
    <source>
        <dbReference type="PIRNR" id="PIRNR000139"/>
    </source>
</evidence>
<comment type="catalytic activity">
    <reaction evidence="6">
        <text>glycolate + A = glyoxylate + AH2</text>
        <dbReference type="Rhea" id="RHEA:21264"/>
        <dbReference type="ChEBI" id="CHEBI:13193"/>
        <dbReference type="ChEBI" id="CHEBI:17499"/>
        <dbReference type="ChEBI" id="CHEBI:29805"/>
        <dbReference type="ChEBI" id="CHEBI:36655"/>
        <dbReference type="EC" id="1.1.99.14"/>
    </reaction>
</comment>
<dbReference type="InterPro" id="IPR017900">
    <property type="entry name" value="4Fe4S_Fe_S_CS"/>
</dbReference>
<dbReference type="PIRSF" id="PIRSF000139">
    <property type="entry name" value="Glc_ox_4Fe-4S"/>
    <property type="match status" value="1"/>
</dbReference>
<keyword evidence="4 6" id="KW-0408">Iron</keyword>
<keyword evidence="2 6" id="KW-0479">Metal-binding</keyword>
<organism evidence="8 9">
    <name type="scientific">Phenylobacterium parvum</name>
    <dbReference type="NCBI Taxonomy" id="2201350"/>
    <lineage>
        <taxon>Bacteria</taxon>
        <taxon>Pseudomonadati</taxon>
        <taxon>Pseudomonadota</taxon>
        <taxon>Alphaproteobacteria</taxon>
        <taxon>Caulobacterales</taxon>
        <taxon>Caulobacteraceae</taxon>
        <taxon>Phenylobacterium</taxon>
    </lineage>
</organism>
<dbReference type="PROSITE" id="PS00198">
    <property type="entry name" value="4FE4S_FER_1"/>
    <property type="match status" value="1"/>
</dbReference>
<keyword evidence="1 6" id="KW-0004">4Fe-4S</keyword>
<accession>A0A2Z3HUJ3</accession>
<dbReference type="SUPFAM" id="SSF54862">
    <property type="entry name" value="4Fe-4S ferredoxins"/>
    <property type="match status" value="1"/>
</dbReference>
<dbReference type="GO" id="GO:0046872">
    <property type="term" value="F:metal ion binding"/>
    <property type="evidence" value="ECO:0007669"/>
    <property type="project" value="UniProtKB-UniRule"/>
</dbReference>
<comment type="catalytic activity">
    <reaction evidence="6">
        <text>(R)-lactate + A = pyruvate + AH2</text>
        <dbReference type="Rhea" id="RHEA:15089"/>
        <dbReference type="ChEBI" id="CHEBI:13193"/>
        <dbReference type="ChEBI" id="CHEBI:15361"/>
        <dbReference type="ChEBI" id="CHEBI:16004"/>
        <dbReference type="ChEBI" id="CHEBI:17499"/>
    </reaction>
</comment>
<dbReference type="NCBIfam" id="NF008434">
    <property type="entry name" value="PRK11274.1"/>
    <property type="match status" value="1"/>
</dbReference>
<dbReference type="PANTHER" id="PTHR32479:SF17">
    <property type="entry name" value="GLYCOLATE OXIDASE IRON-SULFUR SUBUNIT"/>
    <property type="match status" value="1"/>
</dbReference>
<dbReference type="InterPro" id="IPR004017">
    <property type="entry name" value="Cys_rich_dom"/>
</dbReference>
<evidence type="ECO:0000259" key="7">
    <source>
        <dbReference type="PROSITE" id="PS51379"/>
    </source>
</evidence>